<comment type="caution">
    <text evidence="4">The sequence shown here is derived from an EMBL/GenBank/DDBJ whole genome shotgun (WGS) entry which is preliminary data.</text>
</comment>
<accession>A0A9X0BLE5</accession>
<keyword evidence="5" id="KW-1185">Reference proteome</keyword>
<keyword evidence="1" id="KW-0285">Flavoprotein</keyword>
<gene>
    <name evidence="4" type="ORF">N7530_008876</name>
</gene>
<reference evidence="4" key="1">
    <citation type="submission" date="2022-12" db="EMBL/GenBank/DDBJ databases">
        <authorList>
            <person name="Petersen C."/>
        </authorList>
    </citation>
    <scope>NUCLEOTIDE SEQUENCE</scope>
    <source>
        <strain evidence="4">IBT 17660</strain>
    </source>
</reference>
<dbReference type="AlphaFoldDB" id="A0A9X0BLE5"/>
<evidence type="ECO:0008006" key="6">
    <source>
        <dbReference type="Google" id="ProtNLM"/>
    </source>
</evidence>
<keyword evidence="3" id="KW-0560">Oxidoreductase</keyword>
<dbReference type="EMBL" id="JAPWDO010000005">
    <property type="protein sequence ID" value="KAJ5471519.1"/>
    <property type="molecule type" value="Genomic_DNA"/>
</dbReference>
<reference evidence="4" key="2">
    <citation type="journal article" date="2023" name="IMA Fungus">
        <title>Comparative genomic study of the Penicillium genus elucidates a diverse pangenome and 15 lateral gene transfer events.</title>
        <authorList>
            <person name="Petersen C."/>
            <person name="Sorensen T."/>
            <person name="Nielsen M.R."/>
            <person name="Sondergaard T.E."/>
            <person name="Sorensen J.L."/>
            <person name="Fitzpatrick D.A."/>
            <person name="Frisvad J.C."/>
            <person name="Nielsen K.L."/>
        </authorList>
    </citation>
    <scope>NUCLEOTIDE SEQUENCE</scope>
    <source>
        <strain evidence="4">IBT 17660</strain>
    </source>
</reference>
<dbReference type="Pfam" id="PF13738">
    <property type="entry name" value="Pyr_redox_3"/>
    <property type="match status" value="1"/>
</dbReference>
<dbReference type="Gene3D" id="3.50.50.60">
    <property type="entry name" value="FAD/NAD(P)-binding domain"/>
    <property type="match status" value="1"/>
</dbReference>
<dbReference type="SUPFAM" id="SSF51905">
    <property type="entry name" value="FAD/NAD(P)-binding domain"/>
    <property type="match status" value="1"/>
</dbReference>
<dbReference type="GO" id="GO:0016491">
    <property type="term" value="F:oxidoreductase activity"/>
    <property type="evidence" value="ECO:0007669"/>
    <property type="project" value="UniProtKB-KW"/>
</dbReference>
<evidence type="ECO:0000256" key="3">
    <source>
        <dbReference type="ARBA" id="ARBA00023002"/>
    </source>
</evidence>
<dbReference type="InterPro" id="IPR050346">
    <property type="entry name" value="FMO-like"/>
</dbReference>
<keyword evidence="2" id="KW-0274">FAD</keyword>
<organism evidence="4 5">
    <name type="scientific">Penicillium desertorum</name>
    <dbReference type="NCBI Taxonomy" id="1303715"/>
    <lineage>
        <taxon>Eukaryota</taxon>
        <taxon>Fungi</taxon>
        <taxon>Dikarya</taxon>
        <taxon>Ascomycota</taxon>
        <taxon>Pezizomycotina</taxon>
        <taxon>Eurotiomycetes</taxon>
        <taxon>Eurotiomycetidae</taxon>
        <taxon>Eurotiales</taxon>
        <taxon>Aspergillaceae</taxon>
        <taxon>Penicillium</taxon>
    </lineage>
</organism>
<sequence length="606" mass="67892">MESADLVVVGAGWSGLSAVKTYREVNPGHNVLLLEAASSIGGVWAKHRLYKGLKSNNMLGTYEYSDFPMDEATFGIKPGQHIPGHVIQKYMEAYVQHFNFADCIRLEHHVESARHNLDGTWQLSVLHGADTTTINTKKMIVATGITSQAYLPTFQGQELLYQDAVLQPGERATVFGGTKSAWDAAYACATAGMKVDWIIRESGHGPIWMAPPYVTPLKKWLEKLVTTRLLTWFSPCIWGEADGYTGVRSFLHGTWLGRKIVDAFWAILADDVVQLNGYDKHPEMKKLKPWVSPFWIASSLSILNYPTDFFDLIKDGTIKVHVADLDRLSDHTVHLSSGDALRSSALICSTGWRCTPNLKFLPEGIDRDLGFPWSADPLNDNLVKAADEEILRRFPRLRDQPKPNPNYTPLNAQSEAAVPHPFRMAKFMVPLSLVKERSLAFMGITMTINTTLIAQTQALWISAYFKGDLTPDTRERCPLAVRGACDLKTEDVSEIDLAWETALFTEFGKYRYPGGFGRRNPDFVFDAIPYVDLMLGELGLSPQRKNSLLARCFQPYGVEDYRGLVEVWKSKLHSNVLGTVIHFLSSHPVCYIKIRKSCPGTQFAEV</sequence>
<dbReference type="InterPro" id="IPR036188">
    <property type="entry name" value="FAD/NAD-bd_sf"/>
</dbReference>
<dbReference type="PANTHER" id="PTHR23023">
    <property type="entry name" value="DIMETHYLANILINE MONOOXYGENASE"/>
    <property type="match status" value="1"/>
</dbReference>
<protein>
    <recommendedName>
        <fullName evidence="6">FAD/NAD(P)-binding domain-containing protein</fullName>
    </recommendedName>
</protein>
<name>A0A9X0BLE5_9EURO</name>
<proteinExistence type="predicted"/>
<dbReference type="Proteomes" id="UP001147760">
    <property type="component" value="Unassembled WGS sequence"/>
</dbReference>
<dbReference type="OrthoDB" id="2915840at2759"/>
<evidence type="ECO:0000256" key="2">
    <source>
        <dbReference type="ARBA" id="ARBA00022827"/>
    </source>
</evidence>
<evidence type="ECO:0000313" key="5">
    <source>
        <dbReference type="Proteomes" id="UP001147760"/>
    </source>
</evidence>
<evidence type="ECO:0000313" key="4">
    <source>
        <dbReference type="EMBL" id="KAJ5471519.1"/>
    </source>
</evidence>
<dbReference type="FunFam" id="3.50.50.60:FF:000258">
    <property type="entry name" value="Flavin-binding monooxygenase-like protein (AFU_orthologue AFUA_6G01900)"/>
    <property type="match status" value="1"/>
</dbReference>
<evidence type="ECO:0000256" key="1">
    <source>
        <dbReference type="ARBA" id="ARBA00022630"/>
    </source>
</evidence>